<accession>A0AC34GA43</accession>
<protein>
    <submittedName>
        <fullName evidence="2">PH domain-containing protein</fullName>
    </submittedName>
</protein>
<organism evidence="1 2">
    <name type="scientific">Panagrolaimus sp. ES5</name>
    <dbReference type="NCBI Taxonomy" id="591445"/>
    <lineage>
        <taxon>Eukaryota</taxon>
        <taxon>Metazoa</taxon>
        <taxon>Ecdysozoa</taxon>
        <taxon>Nematoda</taxon>
        <taxon>Chromadorea</taxon>
        <taxon>Rhabditida</taxon>
        <taxon>Tylenchina</taxon>
        <taxon>Panagrolaimomorpha</taxon>
        <taxon>Panagrolaimoidea</taxon>
        <taxon>Panagrolaimidae</taxon>
        <taxon>Panagrolaimus</taxon>
    </lineage>
</organism>
<evidence type="ECO:0000313" key="1">
    <source>
        <dbReference type="Proteomes" id="UP000887579"/>
    </source>
</evidence>
<dbReference type="Proteomes" id="UP000887579">
    <property type="component" value="Unplaced"/>
</dbReference>
<reference evidence="2" key="1">
    <citation type="submission" date="2022-11" db="UniProtKB">
        <authorList>
            <consortium name="WormBaseParasite"/>
        </authorList>
    </citation>
    <scope>IDENTIFICATION</scope>
</reference>
<evidence type="ECO:0000313" key="2">
    <source>
        <dbReference type="WBParaSite" id="ES5_v2.g26626.t1"/>
    </source>
</evidence>
<sequence>MSRYVELDINAQIYESGGFIFGKWKDCRIILYSDSRLDWFFDQTKLAGTVFLKDLRNFVSFDGVSASAPQSKPFVPKLIKANLLFSVATDKSAKYYHWFLFESRREYHKFCDTVCLQIEKTRATKKSSSRSPSVDPSKRKPRNNSSALPNRLRFLRGINGSQEGSESGGDTPATTTPGITTTKTTNRKFIGGRIYGSQTPNPIRRILEKQQNTSSVDAMLDKL</sequence>
<name>A0AC34GA43_9BILA</name>
<dbReference type="WBParaSite" id="ES5_v2.g26626.t1">
    <property type="protein sequence ID" value="ES5_v2.g26626.t1"/>
    <property type="gene ID" value="ES5_v2.g26626"/>
</dbReference>
<proteinExistence type="predicted"/>